<reference evidence="8 9" key="1">
    <citation type="submission" date="2019-02" db="EMBL/GenBank/DDBJ databases">
        <title>Deep-cultivation of Planctomycetes and their phenomic and genomic characterization uncovers novel biology.</title>
        <authorList>
            <person name="Wiegand S."/>
            <person name="Jogler M."/>
            <person name="Boedeker C."/>
            <person name="Pinto D."/>
            <person name="Vollmers J."/>
            <person name="Rivas-Marin E."/>
            <person name="Kohn T."/>
            <person name="Peeters S.H."/>
            <person name="Heuer A."/>
            <person name="Rast P."/>
            <person name="Oberbeckmann S."/>
            <person name="Bunk B."/>
            <person name="Jeske O."/>
            <person name="Meyerdierks A."/>
            <person name="Storesund J.E."/>
            <person name="Kallscheuer N."/>
            <person name="Luecker S."/>
            <person name="Lage O.M."/>
            <person name="Pohl T."/>
            <person name="Merkel B.J."/>
            <person name="Hornburger P."/>
            <person name="Mueller R.-W."/>
            <person name="Bruemmer F."/>
            <person name="Labrenz M."/>
            <person name="Spormann A.M."/>
            <person name="Op den Camp H."/>
            <person name="Overmann J."/>
            <person name="Amann R."/>
            <person name="Jetten M.S.M."/>
            <person name="Mascher T."/>
            <person name="Medema M.H."/>
            <person name="Devos D.P."/>
            <person name="Kaster A.-K."/>
            <person name="Ovreas L."/>
            <person name="Rohde M."/>
            <person name="Galperin M.Y."/>
            <person name="Jogler C."/>
        </authorList>
    </citation>
    <scope>NUCLEOTIDE SEQUENCE [LARGE SCALE GENOMIC DNA]</scope>
    <source>
        <strain evidence="8 9">Pla163</strain>
    </source>
</reference>
<dbReference type="Proteomes" id="UP000319342">
    <property type="component" value="Chromosome"/>
</dbReference>
<proteinExistence type="predicted"/>
<evidence type="ECO:0000256" key="5">
    <source>
        <dbReference type="ARBA" id="ARBA00023136"/>
    </source>
</evidence>
<dbReference type="OrthoDB" id="264722at2"/>
<feature type="transmembrane region" description="Helical" evidence="6">
    <location>
        <begin position="285"/>
        <end position="306"/>
    </location>
</feature>
<dbReference type="EMBL" id="CP036290">
    <property type="protein sequence ID" value="QDU86309.1"/>
    <property type="molecule type" value="Genomic_DNA"/>
</dbReference>
<evidence type="ECO:0000256" key="2">
    <source>
        <dbReference type="ARBA" id="ARBA00022475"/>
    </source>
</evidence>
<evidence type="ECO:0000256" key="4">
    <source>
        <dbReference type="ARBA" id="ARBA00022989"/>
    </source>
</evidence>
<keyword evidence="3 6" id="KW-0812">Transmembrane</keyword>
<keyword evidence="9" id="KW-1185">Reference proteome</keyword>
<evidence type="ECO:0000313" key="9">
    <source>
        <dbReference type="Proteomes" id="UP000319342"/>
    </source>
</evidence>
<evidence type="ECO:0000256" key="3">
    <source>
        <dbReference type="ARBA" id="ARBA00022692"/>
    </source>
</evidence>
<evidence type="ECO:0000313" key="8">
    <source>
        <dbReference type="EMBL" id="QDU86309.1"/>
    </source>
</evidence>
<dbReference type="Pfam" id="PF00482">
    <property type="entry name" value="T2SSF"/>
    <property type="match status" value="1"/>
</dbReference>
<dbReference type="InterPro" id="IPR018076">
    <property type="entry name" value="T2SS_GspF_dom"/>
</dbReference>
<comment type="subcellular location">
    <subcellularLocation>
        <location evidence="1">Cell membrane</location>
        <topology evidence="1">Multi-pass membrane protein</topology>
    </subcellularLocation>
</comment>
<evidence type="ECO:0000256" key="1">
    <source>
        <dbReference type="ARBA" id="ARBA00004651"/>
    </source>
</evidence>
<name>A0A518D4B8_9BACT</name>
<keyword evidence="2" id="KW-1003">Cell membrane</keyword>
<sequence>MPSSFATGHLAAGLFDSEWINFLLVVLFVGGLWASVRIATVRRARHRLLRPAAIVEDDDEGRGPGLDANDSALRRWLFLAGFRDSSAPAMFVAAEALCALAALILVPVLLTSDVLARGADLADGLPGGLGAAISPLYAWAPVLIGVALLALPVVHVRSARRKRVDLVERDLPMTLELLASLAEAGQGLDSSIQRIIETQDDERPLHEELQRFRAESLSGQSRRQCYKNLAARLDVPAVSVFVSALTHAEEVGAGMAGTLRQQADELWSRRRENVMAQSQLLPTKLAVPLVVCFLPGILAVTVVPALTNLVGLMPR</sequence>
<protein>
    <submittedName>
        <fullName evidence="8">Bacterial type II secretion system protein F domain protein</fullName>
    </submittedName>
</protein>
<dbReference type="PANTHER" id="PTHR35007">
    <property type="entry name" value="INTEGRAL MEMBRANE PROTEIN-RELATED"/>
    <property type="match status" value="1"/>
</dbReference>
<keyword evidence="5 6" id="KW-0472">Membrane</keyword>
<dbReference type="AlphaFoldDB" id="A0A518D4B8"/>
<dbReference type="GO" id="GO:0005886">
    <property type="term" value="C:plasma membrane"/>
    <property type="evidence" value="ECO:0007669"/>
    <property type="project" value="UniProtKB-SubCell"/>
</dbReference>
<feature type="transmembrane region" description="Helical" evidence="6">
    <location>
        <begin position="130"/>
        <end position="154"/>
    </location>
</feature>
<dbReference type="PANTHER" id="PTHR35007:SF2">
    <property type="entry name" value="PILUS ASSEMBLE PROTEIN"/>
    <property type="match status" value="1"/>
</dbReference>
<keyword evidence="4 6" id="KW-1133">Transmembrane helix</keyword>
<feature type="transmembrane region" description="Helical" evidence="6">
    <location>
        <begin position="20"/>
        <end position="40"/>
    </location>
</feature>
<gene>
    <name evidence="8" type="ORF">Pla163_34600</name>
</gene>
<accession>A0A518D4B8</accession>
<feature type="domain" description="Type II secretion system protein GspF" evidence="7">
    <location>
        <begin position="175"/>
        <end position="302"/>
    </location>
</feature>
<dbReference type="RefSeq" id="WP_145191309.1">
    <property type="nucleotide sequence ID" value="NZ_CP036290.1"/>
</dbReference>
<organism evidence="8 9">
    <name type="scientific">Rohdeia mirabilis</name>
    <dbReference type="NCBI Taxonomy" id="2528008"/>
    <lineage>
        <taxon>Bacteria</taxon>
        <taxon>Pseudomonadati</taxon>
        <taxon>Planctomycetota</taxon>
        <taxon>Planctomycetia</taxon>
        <taxon>Planctomycetia incertae sedis</taxon>
        <taxon>Rohdeia</taxon>
    </lineage>
</organism>
<evidence type="ECO:0000259" key="7">
    <source>
        <dbReference type="Pfam" id="PF00482"/>
    </source>
</evidence>
<feature type="transmembrane region" description="Helical" evidence="6">
    <location>
        <begin position="89"/>
        <end position="110"/>
    </location>
</feature>
<evidence type="ECO:0000256" key="6">
    <source>
        <dbReference type="SAM" id="Phobius"/>
    </source>
</evidence>